<dbReference type="AlphaFoldDB" id="A0A1I1VJ57"/>
<dbReference type="GO" id="GO:0016491">
    <property type="term" value="F:oxidoreductase activity"/>
    <property type="evidence" value="ECO:0007669"/>
    <property type="project" value="UniProtKB-KW"/>
</dbReference>
<dbReference type="PANTHER" id="PTHR44196">
    <property type="entry name" value="DEHYDROGENASE/REDUCTASE SDR FAMILY MEMBER 7B"/>
    <property type="match status" value="1"/>
</dbReference>
<dbReference type="InterPro" id="IPR036291">
    <property type="entry name" value="NAD(P)-bd_dom_sf"/>
</dbReference>
<dbReference type="STRING" id="1045775.SAMN05216378_1617"/>
<keyword evidence="2" id="KW-0560">Oxidoreductase</keyword>
<comment type="similarity">
    <text evidence="1 3">Belongs to the short-chain dehydrogenases/reductases (SDR) family.</text>
</comment>
<proteinExistence type="inferred from homology"/>
<dbReference type="Proteomes" id="UP000198855">
    <property type="component" value="Unassembled WGS sequence"/>
</dbReference>
<dbReference type="OrthoDB" id="9810734at2"/>
<dbReference type="PANTHER" id="PTHR44196:SF1">
    <property type="entry name" value="DEHYDROGENASE_REDUCTASE SDR FAMILY MEMBER 7B"/>
    <property type="match status" value="1"/>
</dbReference>
<gene>
    <name evidence="4" type="ORF">SAMN05216378_1617</name>
</gene>
<sequence length="260" mass="28485">MKLHSNIILITGGASGIGLELAGRLLEMGNTVIISGRDQAKLERAKIQYPELHTFACDVTDPEAIAELHSRVCAQFPGLNMLVNNAGLMRKINLQTKEIDLIDINREIETNLSGPIRMVNQFLPQLINQPSAAIMNVSSALAFVPFAISPVYGATKAGVHSYTRSLRAQLKNTTVRVFELAPPLTKTTLVDAFEVNDMKGSVPMEVAKLVDDVIKAMERDQLEIRPGQSNLLKIMSRLAPNFIFKQMSKSVDAMLADSGK</sequence>
<dbReference type="EMBL" id="FOMT01000001">
    <property type="protein sequence ID" value="SFD82845.1"/>
    <property type="molecule type" value="Genomic_DNA"/>
</dbReference>
<protein>
    <submittedName>
        <fullName evidence="4">Uncharacterized oxidoreductase</fullName>
    </submittedName>
</protein>
<dbReference type="Pfam" id="PF00106">
    <property type="entry name" value="adh_short"/>
    <property type="match status" value="1"/>
</dbReference>
<dbReference type="InterPro" id="IPR020904">
    <property type="entry name" value="Sc_DH/Rdtase_CS"/>
</dbReference>
<accession>A0A1I1VJ57</accession>
<reference evidence="5" key="1">
    <citation type="submission" date="2016-10" db="EMBL/GenBank/DDBJ databases">
        <authorList>
            <person name="Varghese N."/>
            <person name="Submissions S."/>
        </authorList>
    </citation>
    <scope>NUCLEOTIDE SEQUENCE [LARGE SCALE GENOMIC DNA]</scope>
    <source>
        <strain evidence="5">CGMCC 1.10784</strain>
    </source>
</reference>
<name>A0A1I1VJ57_9BACL</name>
<evidence type="ECO:0000256" key="1">
    <source>
        <dbReference type="ARBA" id="ARBA00006484"/>
    </source>
</evidence>
<dbReference type="PRINTS" id="PR00080">
    <property type="entry name" value="SDRFAMILY"/>
</dbReference>
<dbReference type="GO" id="GO:0016020">
    <property type="term" value="C:membrane"/>
    <property type="evidence" value="ECO:0007669"/>
    <property type="project" value="TreeGrafter"/>
</dbReference>
<dbReference type="PROSITE" id="PS00061">
    <property type="entry name" value="ADH_SHORT"/>
    <property type="match status" value="1"/>
</dbReference>
<dbReference type="InterPro" id="IPR002347">
    <property type="entry name" value="SDR_fam"/>
</dbReference>
<evidence type="ECO:0000313" key="4">
    <source>
        <dbReference type="EMBL" id="SFD82845.1"/>
    </source>
</evidence>
<dbReference type="SUPFAM" id="SSF51735">
    <property type="entry name" value="NAD(P)-binding Rossmann-fold domains"/>
    <property type="match status" value="1"/>
</dbReference>
<dbReference type="RefSeq" id="WP_091183117.1">
    <property type="nucleotide sequence ID" value="NZ_FOMT01000001.1"/>
</dbReference>
<evidence type="ECO:0000256" key="2">
    <source>
        <dbReference type="ARBA" id="ARBA00023002"/>
    </source>
</evidence>
<dbReference type="Gene3D" id="3.40.50.720">
    <property type="entry name" value="NAD(P)-binding Rossmann-like Domain"/>
    <property type="match status" value="1"/>
</dbReference>
<evidence type="ECO:0000313" key="5">
    <source>
        <dbReference type="Proteomes" id="UP000198855"/>
    </source>
</evidence>
<evidence type="ECO:0000256" key="3">
    <source>
        <dbReference type="RuleBase" id="RU000363"/>
    </source>
</evidence>
<organism evidence="4 5">
    <name type="scientific">Paenibacillus catalpae</name>
    <dbReference type="NCBI Taxonomy" id="1045775"/>
    <lineage>
        <taxon>Bacteria</taxon>
        <taxon>Bacillati</taxon>
        <taxon>Bacillota</taxon>
        <taxon>Bacilli</taxon>
        <taxon>Bacillales</taxon>
        <taxon>Paenibacillaceae</taxon>
        <taxon>Paenibacillus</taxon>
    </lineage>
</organism>
<dbReference type="PRINTS" id="PR00081">
    <property type="entry name" value="GDHRDH"/>
</dbReference>
<keyword evidence="5" id="KW-1185">Reference proteome</keyword>